<dbReference type="AlphaFoldDB" id="A0A1H1RTK4"/>
<organism evidence="2 3">
    <name type="scientific">Microbacterium paraoxydans</name>
    <dbReference type="NCBI Taxonomy" id="199592"/>
    <lineage>
        <taxon>Bacteria</taxon>
        <taxon>Bacillati</taxon>
        <taxon>Actinomycetota</taxon>
        <taxon>Actinomycetes</taxon>
        <taxon>Micrococcales</taxon>
        <taxon>Microbacteriaceae</taxon>
        <taxon>Microbacterium</taxon>
    </lineage>
</organism>
<proteinExistence type="predicted"/>
<evidence type="ECO:0000256" key="1">
    <source>
        <dbReference type="SAM" id="Phobius"/>
    </source>
</evidence>
<feature type="transmembrane region" description="Helical" evidence="1">
    <location>
        <begin position="20"/>
        <end position="39"/>
    </location>
</feature>
<keyword evidence="1" id="KW-0472">Membrane</keyword>
<reference evidence="2 3" key="1">
    <citation type="submission" date="2016-10" db="EMBL/GenBank/DDBJ databases">
        <authorList>
            <person name="de Groot N.N."/>
        </authorList>
    </citation>
    <scope>NUCLEOTIDE SEQUENCE [LARGE SCALE GENOMIC DNA]</scope>
    <source>
        <strain evidence="2 3">DSM 15019</strain>
    </source>
</reference>
<keyword evidence="1" id="KW-1133">Transmembrane helix</keyword>
<keyword evidence="1" id="KW-0812">Transmembrane</keyword>
<evidence type="ECO:0000313" key="3">
    <source>
        <dbReference type="Proteomes" id="UP000182126"/>
    </source>
</evidence>
<dbReference type="Proteomes" id="UP000182126">
    <property type="component" value="Chromosome I"/>
</dbReference>
<protein>
    <submittedName>
        <fullName evidence="2">Uncharacterized protein</fullName>
    </submittedName>
</protein>
<feature type="transmembrane region" description="Helical" evidence="1">
    <location>
        <begin position="45"/>
        <end position="62"/>
    </location>
</feature>
<accession>A0A1H1RTK4</accession>
<name>A0A1H1RTK4_9MICO</name>
<dbReference type="EMBL" id="LT629770">
    <property type="protein sequence ID" value="SDS39020.1"/>
    <property type="molecule type" value="Genomic_DNA"/>
</dbReference>
<evidence type="ECO:0000313" key="2">
    <source>
        <dbReference type="EMBL" id="SDS39020.1"/>
    </source>
</evidence>
<feature type="transmembrane region" description="Helical" evidence="1">
    <location>
        <begin position="83"/>
        <end position="105"/>
    </location>
</feature>
<gene>
    <name evidence="2" type="ORF">SAMN04489809_1750</name>
</gene>
<sequence>MTPDRLDIMSAASARRTVRLLTWSGFATGVIGGLLIAFPKVIGPASPWVQLALGVATLIFAFRARKVGIAEVEGFDGRLSLAAALLGFLVLFFAGQATVILLGSAGA</sequence>